<evidence type="ECO:0000259" key="1">
    <source>
        <dbReference type="Pfam" id="PF04577"/>
    </source>
</evidence>
<comment type="caution">
    <text evidence="2">The sequence shown here is derived from an EMBL/GenBank/DDBJ whole genome shotgun (WGS) entry which is preliminary data.</text>
</comment>
<evidence type="ECO:0000313" key="3">
    <source>
        <dbReference type="Proteomes" id="UP001180650"/>
    </source>
</evidence>
<gene>
    <name evidence="2" type="ORF">RAM70_21950</name>
</gene>
<dbReference type="RefSeq" id="WP_312675629.1">
    <property type="nucleotide sequence ID" value="NZ_JAVSJA010000001.1"/>
</dbReference>
<organism evidence="2 3">
    <name type="scientific">Microcystis wesenbergii NRERC-220</name>
    <dbReference type="NCBI Taxonomy" id="3068991"/>
    <lineage>
        <taxon>Bacteria</taxon>
        <taxon>Bacillati</taxon>
        <taxon>Cyanobacteriota</taxon>
        <taxon>Cyanophyceae</taxon>
        <taxon>Oscillatoriophycideae</taxon>
        <taxon>Chroococcales</taxon>
        <taxon>Microcystaceae</taxon>
        <taxon>Microcystis</taxon>
    </lineage>
</organism>
<dbReference type="InterPro" id="IPR049625">
    <property type="entry name" value="Glyco_transf_61_cat"/>
</dbReference>
<accession>A0ABU3HR85</accession>
<dbReference type="EMBL" id="JAVSJA010000001">
    <property type="protein sequence ID" value="MDT3677041.1"/>
    <property type="molecule type" value="Genomic_DNA"/>
</dbReference>
<name>A0ABU3HR85_9CHRO</name>
<evidence type="ECO:0000313" key="2">
    <source>
        <dbReference type="EMBL" id="MDT3677041.1"/>
    </source>
</evidence>
<dbReference type="Pfam" id="PF04577">
    <property type="entry name" value="Glyco_transf_61"/>
    <property type="match status" value="1"/>
</dbReference>
<dbReference type="Proteomes" id="UP001180650">
    <property type="component" value="Unassembled WGS sequence"/>
</dbReference>
<feature type="domain" description="Glycosyltransferase 61 catalytic" evidence="1">
    <location>
        <begin position="188"/>
        <end position="365"/>
    </location>
</feature>
<proteinExistence type="predicted"/>
<keyword evidence="3" id="KW-1185">Reference proteome</keyword>
<sequence>MNLDIGKYSCYNAYVALICIKTSMQGITAKILDVANYNLSKYLSKSQALFVPRRIRDSVSSQWENNYKSLKISPIERQYPQRYRINFLNYHPDKLEVVKENYYSINYSEKLPLEKTITVKDVLYVPRYQAFYDLRDGSRINTSKMPWIPKSEQDSQEFKSLYHQSIDTTKIKKIDQKFMYGENITLHYGHFLCETISRLWYLEQAEKLGILVIGQPHKAKSISDLKVSRNFVDEFMTALDLDSEQFLELTRPVILGEVVFPYPSLSLHRREVFSCHKLVPELVAQKLLPDKVTQTEQPLYISRTKLKKANRQILGEEQLENILRERGFAIIYSENLTLQEKIYLVNKHKYIVGTWASSLHTIIFSLSDSKNIFCLSDKGNLLPVFAQFDALKSVNSTYIAAIQSEGEDDNHIMGQKILDVDAALSGLKESNLL</sequence>
<protein>
    <submittedName>
        <fullName evidence="2">Glycosyltransferase 61 family protein</fullName>
    </submittedName>
</protein>
<reference evidence="2" key="1">
    <citation type="submission" date="2023-08" db="EMBL/GenBank/DDBJ databases">
        <authorList>
            <person name="Park H.-K."/>
            <person name="Kim I.-S."/>
        </authorList>
    </citation>
    <scope>NUCLEOTIDE SEQUENCE</scope>
    <source>
        <strain evidence="2">NRERC-220</strain>
    </source>
</reference>